<evidence type="ECO:0000313" key="3">
    <source>
        <dbReference type="Proteomes" id="UP000005426"/>
    </source>
</evidence>
<keyword evidence="3" id="KW-1185">Reference proteome</keyword>
<dbReference type="InterPro" id="IPR001810">
    <property type="entry name" value="F-box_dom"/>
</dbReference>
<reference evidence="2 3" key="1">
    <citation type="journal article" date="2011" name="Genome Biol.">
        <title>Comparative genome sequence analysis underscores mycoparasitism as the ancestral life style of Trichoderma.</title>
        <authorList>
            <person name="Kubicek C.P."/>
            <person name="Herrera-Estrella A."/>
            <person name="Seidl-Seiboth V."/>
            <person name="Martinez D.A."/>
            <person name="Druzhinina I.S."/>
            <person name="Thon M."/>
            <person name="Zeilinger S."/>
            <person name="Casas-Flores S."/>
            <person name="Horwitz B.A."/>
            <person name="Mukherjee P.K."/>
            <person name="Mukherjee M."/>
            <person name="Kredics L."/>
            <person name="Alcaraz L.D."/>
            <person name="Aerts A."/>
            <person name="Antal Z."/>
            <person name="Atanasova L."/>
            <person name="Cervantes-Badillo M.G."/>
            <person name="Challacombe J."/>
            <person name="Chertkov O."/>
            <person name="McCluskey K."/>
            <person name="Coulpier F."/>
            <person name="Deshpande N."/>
            <person name="von Doehren H."/>
            <person name="Ebbole D.J."/>
            <person name="Esquivel-Naranjo E.U."/>
            <person name="Fekete E."/>
            <person name="Flipphi M."/>
            <person name="Glaser F."/>
            <person name="Gomez-Rodriguez E.Y."/>
            <person name="Gruber S."/>
            <person name="Han C."/>
            <person name="Henrissat B."/>
            <person name="Hermosa R."/>
            <person name="Hernandez-Onate M."/>
            <person name="Karaffa L."/>
            <person name="Kosti I."/>
            <person name="Le Crom S."/>
            <person name="Lindquist E."/>
            <person name="Lucas S."/>
            <person name="Luebeck M."/>
            <person name="Luebeck P.S."/>
            <person name="Margeot A."/>
            <person name="Metz B."/>
            <person name="Misra M."/>
            <person name="Nevalainen H."/>
            <person name="Omann M."/>
            <person name="Packer N."/>
            <person name="Perrone G."/>
            <person name="Uresti-Rivera E.E."/>
            <person name="Salamov A."/>
            <person name="Schmoll M."/>
            <person name="Seiboth B."/>
            <person name="Shapiro H."/>
            <person name="Sukno S."/>
            <person name="Tamayo-Ramos J.A."/>
            <person name="Tisch D."/>
            <person name="Wiest A."/>
            <person name="Wilkinson H.H."/>
            <person name="Zhang M."/>
            <person name="Coutinho P.M."/>
            <person name="Kenerley C.M."/>
            <person name="Monte E."/>
            <person name="Baker S.E."/>
            <person name="Grigoriev I.V."/>
        </authorList>
    </citation>
    <scope>NUCLEOTIDE SEQUENCE [LARGE SCALE GENOMIC DNA]</scope>
    <source>
        <strain evidence="3">ATCC 20476 / IMI 206040</strain>
    </source>
</reference>
<comment type="caution">
    <text evidence="2">The sequence shown here is derived from an EMBL/GenBank/DDBJ whole genome shotgun (WGS) entry which is preliminary data.</text>
</comment>
<protein>
    <recommendedName>
        <fullName evidence="1">F-box domain-containing protein</fullName>
    </recommendedName>
</protein>
<evidence type="ECO:0000313" key="2">
    <source>
        <dbReference type="EMBL" id="EHK47197.1"/>
    </source>
</evidence>
<dbReference type="AlphaFoldDB" id="G9NQ48"/>
<dbReference type="Proteomes" id="UP000005426">
    <property type="component" value="Unassembled WGS sequence"/>
</dbReference>
<dbReference type="eggNOG" id="ENOG502SW3Q">
    <property type="taxonomic scope" value="Eukaryota"/>
</dbReference>
<feature type="domain" description="F-box" evidence="1">
    <location>
        <begin position="1"/>
        <end position="46"/>
    </location>
</feature>
<dbReference type="EMBL" id="ABDG02000021">
    <property type="protein sequence ID" value="EHK47197.1"/>
    <property type="molecule type" value="Genomic_DNA"/>
</dbReference>
<gene>
    <name evidence="2" type="ORF">TRIATDRAFT_291373</name>
</gene>
<dbReference type="SUPFAM" id="SSF81383">
    <property type="entry name" value="F-box domain"/>
    <property type="match status" value="1"/>
</dbReference>
<accession>G9NQ48</accession>
<dbReference type="InterPro" id="IPR036047">
    <property type="entry name" value="F-box-like_dom_sf"/>
</dbReference>
<dbReference type="PROSITE" id="PS50181">
    <property type="entry name" value="FBOX"/>
    <property type="match status" value="1"/>
</dbReference>
<dbReference type="OMA" id="ESRLMGM"/>
<dbReference type="OrthoDB" id="4191831at2759"/>
<name>G9NQ48_HYPAI</name>
<sequence length="411" mass="46558">MKSLLDCPAEIVHSILECLPAASLRDLCLVSRGLREVAEPLLYAHLLLIWLGGDPPPSFIILLQNLQRRPQLAKYVQSLSLAEGYTRNGWRISVDSSELASLIAIIQDINPPFRDLWIQELRNGTPDAIVMLLLSLAPNITDLRLTGKFSADNRLLGRMLRASLCQTVDCNLPRFQHLRQVLLDTQSSIIRHPEMQNTADALSLFYLPAVQSITANIDNPAILVWPAHVPSPSNITSNETNNDIINLDQIAEDLSFVKDTLEKLKISGDVSSDPELDDIPELEIQGSLRPLSRFEKLHKLVILQQFLIGFSPDDDLGSLKNLMPKNIHHLTITDDMALLEQNILRNLDLFMLLRDWWTNLETHTPYFHSLKLQIMNSDMWSAGREHDLDALCAQFGIRLAYRFQKPLLDFD</sequence>
<organism evidence="2 3">
    <name type="scientific">Hypocrea atroviridis (strain ATCC 20476 / IMI 206040)</name>
    <name type="common">Trichoderma atroviride</name>
    <dbReference type="NCBI Taxonomy" id="452589"/>
    <lineage>
        <taxon>Eukaryota</taxon>
        <taxon>Fungi</taxon>
        <taxon>Dikarya</taxon>
        <taxon>Ascomycota</taxon>
        <taxon>Pezizomycotina</taxon>
        <taxon>Sordariomycetes</taxon>
        <taxon>Hypocreomycetidae</taxon>
        <taxon>Hypocreales</taxon>
        <taxon>Hypocreaceae</taxon>
        <taxon>Trichoderma</taxon>
    </lineage>
</organism>
<dbReference type="HOGENOM" id="CLU_047750_0_0_1"/>
<proteinExistence type="predicted"/>
<evidence type="ECO:0000259" key="1">
    <source>
        <dbReference type="PROSITE" id="PS50181"/>
    </source>
</evidence>